<dbReference type="AlphaFoldDB" id="A0A2N3LE90"/>
<protein>
    <submittedName>
        <fullName evidence="1">Uncharacterized protein</fullName>
    </submittedName>
</protein>
<keyword evidence="2" id="KW-1185">Reference proteome</keyword>
<reference evidence="1 2" key="1">
    <citation type="submission" date="2017-11" db="EMBL/GenBank/DDBJ databases">
        <title>Bacillus camelliae sp. nov., isolated from pu'er tea.</title>
        <authorList>
            <person name="Niu L."/>
        </authorList>
    </citation>
    <scope>NUCLEOTIDE SEQUENCE [LARGE SCALE GENOMIC DNA]</scope>
    <source>
        <strain evidence="1 2">7578-1</strain>
    </source>
</reference>
<dbReference type="EMBL" id="PIQO01000026">
    <property type="protein sequence ID" value="PKR82895.1"/>
    <property type="molecule type" value="Genomic_DNA"/>
</dbReference>
<organism evidence="1 2">
    <name type="scientific">Heyndrickxia camelliae</name>
    <dbReference type="NCBI Taxonomy" id="1707093"/>
    <lineage>
        <taxon>Bacteria</taxon>
        <taxon>Bacillati</taxon>
        <taxon>Bacillota</taxon>
        <taxon>Bacilli</taxon>
        <taxon>Bacillales</taxon>
        <taxon>Bacillaceae</taxon>
        <taxon>Heyndrickxia</taxon>
    </lineage>
</organism>
<gene>
    <name evidence="1" type="ORF">CWO92_22150</name>
</gene>
<sequence length="80" mass="9167">MKTKTVTIKEAEEILGMDINMSYNKDCVNYGLVLVNESKNNEIVDGRLWLEQGVFNPESTLTIVYAENDDEVIRLLSRSR</sequence>
<dbReference type="Proteomes" id="UP000233440">
    <property type="component" value="Unassembled WGS sequence"/>
</dbReference>
<dbReference type="RefSeq" id="WP_101356383.1">
    <property type="nucleotide sequence ID" value="NZ_PIQO01000026.1"/>
</dbReference>
<accession>A0A2N3LE90</accession>
<comment type="caution">
    <text evidence="1">The sequence shown here is derived from an EMBL/GenBank/DDBJ whole genome shotgun (WGS) entry which is preliminary data.</text>
</comment>
<name>A0A2N3LE90_9BACI</name>
<evidence type="ECO:0000313" key="2">
    <source>
        <dbReference type="Proteomes" id="UP000233440"/>
    </source>
</evidence>
<evidence type="ECO:0000313" key="1">
    <source>
        <dbReference type="EMBL" id="PKR82895.1"/>
    </source>
</evidence>
<proteinExistence type="predicted"/>